<feature type="compositionally biased region" description="Basic residues" evidence="1">
    <location>
        <begin position="27"/>
        <end position="40"/>
    </location>
</feature>
<evidence type="ECO:0000313" key="3">
    <source>
        <dbReference type="Proteomes" id="UP000215914"/>
    </source>
</evidence>
<dbReference type="Proteomes" id="UP000215914">
    <property type="component" value="Chromosome 16"/>
</dbReference>
<dbReference type="AlphaFoldDB" id="A0A251S0J8"/>
<organism evidence="2 3">
    <name type="scientific">Helianthus annuus</name>
    <name type="common">Common sunflower</name>
    <dbReference type="NCBI Taxonomy" id="4232"/>
    <lineage>
        <taxon>Eukaryota</taxon>
        <taxon>Viridiplantae</taxon>
        <taxon>Streptophyta</taxon>
        <taxon>Embryophyta</taxon>
        <taxon>Tracheophyta</taxon>
        <taxon>Spermatophyta</taxon>
        <taxon>Magnoliopsida</taxon>
        <taxon>eudicotyledons</taxon>
        <taxon>Gunneridae</taxon>
        <taxon>Pentapetalae</taxon>
        <taxon>asterids</taxon>
        <taxon>campanulids</taxon>
        <taxon>Asterales</taxon>
        <taxon>Asteraceae</taxon>
        <taxon>Asteroideae</taxon>
        <taxon>Heliantheae alliance</taxon>
        <taxon>Heliantheae</taxon>
        <taxon>Helianthus</taxon>
    </lineage>
</organism>
<keyword evidence="3" id="KW-1185">Reference proteome</keyword>
<protein>
    <submittedName>
        <fullName evidence="2">Uncharacterized protein</fullName>
    </submittedName>
</protein>
<gene>
    <name evidence="2" type="ORF">HannXRQ_Chr16g0519491</name>
</gene>
<dbReference type="InParanoid" id="A0A251S0J8"/>
<dbReference type="EMBL" id="CM007905">
    <property type="protein sequence ID" value="OTF92220.1"/>
    <property type="molecule type" value="Genomic_DNA"/>
</dbReference>
<sequence>MIDSLDLPICVCVPAMGTDPPAPTPSSRKKLTKSSKKPKFTPKPSVQRRGTFVLPKSDSSDDDSETEQELLHTVILMQVMQWAEGGERPKSVKVNIMPGCVLSDVQYPCNP</sequence>
<evidence type="ECO:0000313" key="2">
    <source>
        <dbReference type="EMBL" id="OTF92220.1"/>
    </source>
</evidence>
<accession>A0A251S0J8</accession>
<name>A0A251S0J8_HELAN</name>
<proteinExistence type="predicted"/>
<feature type="region of interest" description="Disordered" evidence="1">
    <location>
        <begin position="14"/>
        <end position="67"/>
    </location>
</feature>
<reference evidence="3" key="1">
    <citation type="journal article" date="2017" name="Nature">
        <title>The sunflower genome provides insights into oil metabolism, flowering and Asterid evolution.</title>
        <authorList>
            <person name="Badouin H."/>
            <person name="Gouzy J."/>
            <person name="Grassa C.J."/>
            <person name="Murat F."/>
            <person name="Staton S.E."/>
            <person name="Cottret L."/>
            <person name="Lelandais-Briere C."/>
            <person name="Owens G.L."/>
            <person name="Carrere S."/>
            <person name="Mayjonade B."/>
            <person name="Legrand L."/>
            <person name="Gill N."/>
            <person name="Kane N.C."/>
            <person name="Bowers J.E."/>
            <person name="Hubner S."/>
            <person name="Bellec A."/>
            <person name="Berard A."/>
            <person name="Berges H."/>
            <person name="Blanchet N."/>
            <person name="Boniface M.C."/>
            <person name="Brunel D."/>
            <person name="Catrice O."/>
            <person name="Chaidir N."/>
            <person name="Claudel C."/>
            <person name="Donnadieu C."/>
            <person name="Faraut T."/>
            <person name="Fievet G."/>
            <person name="Helmstetter N."/>
            <person name="King M."/>
            <person name="Knapp S.J."/>
            <person name="Lai Z."/>
            <person name="Le Paslier M.C."/>
            <person name="Lippi Y."/>
            <person name="Lorenzon L."/>
            <person name="Mandel J.R."/>
            <person name="Marage G."/>
            <person name="Marchand G."/>
            <person name="Marquand E."/>
            <person name="Bret-Mestries E."/>
            <person name="Morien E."/>
            <person name="Nambeesan S."/>
            <person name="Nguyen T."/>
            <person name="Pegot-Espagnet P."/>
            <person name="Pouilly N."/>
            <person name="Raftis F."/>
            <person name="Sallet E."/>
            <person name="Schiex T."/>
            <person name="Thomas J."/>
            <person name="Vandecasteele C."/>
            <person name="Vares D."/>
            <person name="Vear F."/>
            <person name="Vautrin S."/>
            <person name="Crespi M."/>
            <person name="Mangin B."/>
            <person name="Burke J.M."/>
            <person name="Salse J."/>
            <person name="Munos S."/>
            <person name="Vincourt P."/>
            <person name="Rieseberg L.H."/>
            <person name="Langlade N.B."/>
        </authorList>
    </citation>
    <scope>NUCLEOTIDE SEQUENCE [LARGE SCALE GENOMIC DNA]</scope>
    <source>
        <strain evidence="3">cv. SF193</strain>
    </source>
</reference>
<evidence type="ECO:0000256" key="1">
    <source>
        <dbReference type="SAM" id="MobiDB-lite"/>
    </source>
</evidence>